<evidence type="ECO:0000313" key="3">
    <source>
        <dbReference type="EMBL" id="MBH8559760.1"/>
    </source>
</evidence>
<comment type="caution">
    <text evidence="3">The sequence shown here is derived from an EMBL/GenBank/DDBJ whole genome shotgun (WGS) entry which is preliminary data.</text>
</comment>
<feature type="transmembrane region" description="Helical" evidence="1">
    <location>
        <begin position="15"/>
        <end position="35"/>
    </location>
</feature>
<feature type="domain" description="Signal transduction histidine kinase internal region" evidence="2">
    <location>
        <begin position="154"/>
        <end position="229"/>
    </location>
</feature>
<dbReference type="RefSeq" id="WP_198076383.1">
    <property type="nucleotide sequence ID" value="NZ_JAEDAE010000008.1"/>
</dbReference>
<name>A0ABS0QAR9_9BACT</name>
<keyword evidence="3" id="KW-0418">Kinase</keyword>
<feature type="transmembrane region" description="Helical" evidence="1">
    <location>
        <begin position="47"/>
        <end position="69"/>
    </location>
</feature>
<keyword evidence="1" id="KW-1133">Transmembrane helix</keyword>
<reference evidence="3 4" key="1">
    <citation type="submission" date="2020-12" db="EMBL/GenBank/DDBJ databases">
        <title>Hymenobacter sp.</title>
        <authorList>
            <person name="Kim M.K."/>
        </authorList>
    </citation>
    <scope>NUCLEOTIDE SEQUENCE [LARGE SCALE GENOMIC DNA]</scope>
    <source>
        <strain evidence="3 4">BT442</strain>
    </source>
</reference>
<dbReference type="InterPro" id="IPR036890">
    <property type="entry name" value="HATPase_C_sf"/>
</dbReference>
<sequence length="349" mass="38252">MSSLFTGQRPSRSDLQLVAAYWLVVAPVLLLQYRADTGGGARQVLPVVAATVLFDTATVALLVGGLLPLFLRGRHWLGLGLLLPFLVLSGSAYLGLYGRLLGHPISLAGSHIVLGAVAHAKSYGLLAVLLTGKRYFEAQRHVLLLQKAQAESALRNLKAQLDPHFLFNNLNVLRGLIQEDPAGANEFVTRLAALYRFLIRHQHEDVVPLAEELQFADEYVYLLRHRFGAAYEFSQQLPPAADVAELLLVPGTIQLLLENAIKHNAGNEDVPLLISLEATATALTVRHARRPKRTPVESAGTGLANLRERYRLLFQQEIRVEALADSFTVTIPLLRQARRAAVAQPLVSA</sequence>
<protein>
    <submittedName>
        <fullName evidence="3">Sensor histidine kinase</fullName>
    </submittedName>
</protein>
<keyword evidence="1" id="KW-0812">Transmembrane</keyword>
<dbReference type="Gene3D" id="3.30.565.10">
    <property type="entry name" value="Histidine kinase-like ATPase, C-terminal domain"/>
    <property type="match status" value="1"/>
</dbReference>
<proteinExistence type="predicted"/>
<keyword evidence="4" id="KW-1185">Reference proteome</keyword>
<dbReference type="PANTHER" id="PTHR34220:SF7">
    <property type="entry name" value="SENSOR HISTIDINE KINASE YPDA"/>
    <property type="match status" value="1"/>
</dbReference>
<dbReference type="EMBL" id="JAEDAE010000008">
    <property type="protein sequence ID" value="MBH8559760.1"/>
    <property type="molecule type" value="Genomic_DNA"/>
</dbReference>
<accession>A0ABS0QAR9</accession>
<evidence type="ECO:0000259" key="2">
    <source>
        <dbReference type="Pfam" id="PF06580"/>
    </source>
</evidence>
<feature type="transmembrane region" description="Helical" evidence="1">
    <location>
        <begin position="108"/>
        <end position="130"/>
    </location>
</feature>
<dbReference type="InterPro" id="IPR010559">
    <property type="entry name" value="Sig_transdc_His_kin_internal"/>
</dbReference>
<gene>
    <name evidence="3" type="ORF">I7X13_16985</name>
</gene>
<dbReference type="Pfam" id="PF06580">
    <property type="entry name" value="His_kinase"/>
    <property type="match status" value="1"/>
</dbReference>
<feature type="transmembrane region" description="Helical" evidence="1">
    <location>
        <begin position="76"/>
        <end position="96"/>
    </location>
</feature>
<dbReference type="Proteomes" id="UP000625631">
    <property type="component" value="Unassembled WGS sequence"/>
</dbReference>
<keyword evidence="1" id="KW-0472">Membrane</keyword>
<evidence type="ECO:0000256" key="1">
    <source>
        <dbReference type="SAM" id="Phobius"/>
    </source>
</evidence>
<dbReference type="PANTHER" id="PTHR34220">
    <property type="entry name" value="SENSOR HISTIDINE KINASE YPDA"/>
    <property type="match status" value="1"/>
</dbReference>
<organism evidence="3 4">
    <name type="scientific">Hymenobacter negativus</name>
    <dbReference type="NCBI Taxonomy" id="2795026"/>
    <lineage>
        <taxon>Bacteria</taxon>
        <taxon>Pseudomonadati</taxon>
        <taxon>Bacteroidota</taxon>
        <taxon>Cytophagia</taxon>
        <taxon>Cytophagales</taxon>
        <taxon>Hymenobacteraceae</taxon>
        <taxon>Hymenobacter</taxon>
    </lineage>
</organism>
<evidence type="ECO:0000313" key="4">
    <source>
        <dbReference type="Proteomes" id="UP000625631"/>
    </source>
</evidence>
<dbReference type="GO" id="GO:0016301">
    <property type="term" value="F:kinase activity"/>
    <property type="evidence" value="ECO:0007669"/>
    <property type="project" value="UniProtKB-KW"/>
</dbReference>
<keyword evidence="3" id="KW-0808">Transferase</keyword>
<dbReference type="InterPro" id="IPR050640">
    <property type="entry name" value="Bact_2-comp_sensor_kinase"/>
</dbReference>